<dbReference type="EMBL" id="JABSTQ010010423">
    <property type="protein sequence ID" value="KAG0421079.1"/>
    <property type="molecule type" value="Genomic_DNA"/>
</dbReference>
<reference evidence="1 2" key="1">
    <citation type="journal article" date="2020" name="Cell">
        <title>Large-Scale Comparative Analyses of Tick Genomes Elucidate Their Genetic Diversity and Vector Capacities.</title>
        <authorList>
            <consortium name="Tick Genome and Microbiome Consortium (TIGMIC)"/>
            <person name="Jia N."/>
            <person name="Wang J."/>
            <person name="Shi W."/>
            <person name="Du L."/>
            <person name="Sun Y."/>
            <person name="Zhan W."/>
            <person name="Jiang J.F."/>
            <person name="Wang Q."/>
            <person name="Zhang B."/>
            <person name="Ji P."/>
            <person name="Bell-Sakyi L."/>
            <person name="Cui X.M."/>
            <person name="Yuan T.T."/>
            <person name="Jiang B.G."/>
            <person name="Yang W.F."/>
            <person name="Lam T.T."/>
            <person name="Chang Q.C."/>
            <person name="Ding S.J."/>
            <person name="Wang X.J."/>
            <person name="Zhu J.G."/>
            <person name="Ruan X.D."/>
            <person name="Zhao L."/>
            <person name="Wei J.T."/>
            <person name="Ye R.Z."/>
            <person name="Que T.C."/>
            <person name="Du C.H."/>
            <person name="Zhou Y.H."/>
            <person name="Cheng J.X."/>
            <person name="Dai P.F."/>
            <person name="Guo W.B."/>
            <person name="Han X.H."/>
            <person name="Huang E.J."/>
            <person name="Li L.F."/>
            <person name="Wei W."/>
            <person name="Gao Y.C."/>
            <person name="Liu J.Z."/>
            <person name="Shao H.Z."/>
            <person name="Wang X."/>
            <person name="Wang C.C."/>
            <person name="Yang T.C."/>
            <person name="Huo Q.B."/>
            <person name="Li W."/>
            <person name="Chen H.Y."/>
            <person name="Chen S.E."/>
            <person name="Zhou L.G."/>
            <person name="Ni X.B."/>
            <person name="Tian J.H."/>
            <person name="Sheng Y."/>
            <person name="Liu T."/>
            <person name="Pan Y.S."/>
            <person name="Xia L.Y."/>
            <person name="Li J."/>
            <person name="Zhao F."/>
            <person name="Cao W.C."/>
        </authorList>
    </citation>
    <scope>NUCLEOTIDE SEQUENCE [LARGE SCALE GENOMIC DNA]</scope>
    <source>
        <strain evidence="1">Iper-2018</strain>
    </source>
</reference>
<evidence type="ECO:0000313" key="2">
    <source>
        <dbReference type="Proteomes" id="UP000805193"/>
    </source>
</evidence>
<protein>
    <submittedName>
        <fullName evidence="1">Uncharacterized protein</fullName>
    </submittedName>
</protein>
<dbReference type="Proteomes" id="UP000805193">
    <property type="component" value="Unassembled WGS sequence"/>
</dbReference>
<evidence type="ECO:0000313" key="1">
    <source>
        <dbReference type="EMBL" id="KAG0421079.1"/>
    </source>
</evidence>
<name>A0AC60PJM6_IXOPE</name>
<gene>
    <name evidence="1" type="ORF">HPB47_003021</name>
</gene>
<sequence length="321" mass="35801">MEHAVFRAGRASDAGPGCITRWLPAALAREARRIRAVADDRSTTPCGVMFEESDSVVEKLIEGIRSHPHGHPSHLSSPTPSPRKKFLATPLNGVTPFQLVHSRKVTTMLDAMLPHEPADDWSDHAKVAQRVEEVCQLAQLRIQDQQRVNAGRYNLRRRNVHFQPGDVGLSKSGFIERLQATLKEAIQNIKVKEGDPTPDSHLLNLWVSRLKALERYKKEGKPPALKTKVNMATAIAKSCACKTKPGSTGTENDVLPFDFDEFLSLERTRRRKALTDLVPQDPDGDLPAEYSRSDRVILRPIRTNTAVTPALPAKLDRARRV</sequence>
<keyword evidence="2" id="KW-1185">Reference proteome</keyword>
<accession>A0AC60PJM6</accession>
<proteinExistence type="predicted"/>
<organism evidence="1 2">
    <name type="scientific">Ixodes persulcatus</name>
    <name type="common">Taiga tick</name>
    <dbReference type="NCBI Taxonomy" id="34615"/>
    <lineage>
        <taxon>Eukaryota</taxon>
        <taxon>Metazoa</taxon>
        <taxon>Ecdysozoa</taxon>
        <taxon>Arthropoda</taxon>
        <taxon>Chelicerata</taxon>
        <taxon>Arachnida</taxon>
        <taxon>Acari</taxon>
        <taxon>Parasitiformes</taxon>
        <taxon>Ixodida</taxon>
        <taxon>Ixodoidea</taxon>
        <taxon>Ixodidae</taxon>
        <taxon>Ixodinae</taxon>
        <taxon>Ixodes</taxon>
    </lineage>
</organism>
<comment type="caution">
    <text evidence="1">The sequence shown here is derived from an EMBL/GenBank/DDBJ whole genome shotgun (WGS) entry which is preliminary data.</text>
</comment>